<dbReference type="Gene3D" id="3.60.130.10">
    <property type="entry name" value="Clavaminate synthase-like"/>
    <property type="match status" value="1"/>
</dbReference>
<evidence type="ECO:0000313" key="6">
    <source>
        <dbReference type="EMBL" id="MFC3231454.1"/>
    </source>
</evidence>
<dbReference type="RefSeq" id="WP_379906932.1">
    <property type="nucleotide sequence ID" value="NZ_JBHRTR010000054.1"/>
</dbReference>
<dbReference type="Proteomes" id="UP001595528">
    <property type="component" value="Unassembled WGS sequence"/>
</dbReference>
<organism evidence="6 7">
    <name type="scientific">Marinibaculum pumilum</name>
    <dbReference type="NCBI Taxonomy" id="1766165"/>
    <lineage>
        <taxon>Bacteria</taxon>
        <taxon>Pseudomonadati</taxon>
        <taxon>Pseudomonadota</taxon>
        <taxon>Alphaproteobacteria</taxon>
        <taxon>Rhodospirillales</taxon>
        <taxon>Rhodospirillaceae</taxon>
        <taxon>Marinibaculum</taxon>
    </lineage>
</organism>
<dbReference type="InterPro" id="IPR042098">
    <property type="entry name" value="TauD-like_sf"/>
</dbReference>
<evidence type="ECO:0000313" key="7">
    <source>
        <dbReference type="Proteomes" id="UP001595528"/>
    </source>
</evidence>
<keyword evidence="2 6" id="KW-0560">Oxidoreductase</keyword>
<dbReference type="InterPro" id="IPR003819">
    <property type="entry name" value="TauD/TfdA-like"/>
</dbReference>
<keyword evidence="7" id="KW-1185">Reference proteome</keyword>
<name>A0ABV7LAC1_9PROT</name>
<feature type="region of interest" description="Disordered" evidence="4">
    <location>
        <begin position="1"/>
        <end position="22"/>
    </location>
</feature>
<reference evidence="7" key="1">
    <citation type="journal article" date="2019" name="Int. J. Syst. Evol. Microbiol.">
        <title>The Global Catalogue of Microorganisms (GCM) 10K type strain sequencing project: providing services to taxonomists for standard genome sequencing and annotation.</title>
        <authorList>
            <consortium name="The Broad Institute Genomics Platform"/>
            <consortium name="The Broad Institute Genome Sequencing Center for Infectious Disease"/>
            <person name="Wu L."/>
            <person name="Ma J."/>
        </authorList>
    </citation>
    <scope>NUCLEOTIDE SEQUENCE [LARGE SCALE GENOMIC DNA]</scope>
    <source>
        <strain evidence="7">KCTC 42964</strain>
    </source>
</reference>
<dbReference type="SUPFAM" id="SSF51197">
    <property type="entry name" value="Clavaminate synthase-like"/>
    <property type="match status" value="1"/>
</dbReference>
<evidence type="ECO:0000256" key="1">
    <source>
        <dbReference type="ARBA" id="ARBA00001954"/>
    </source>
</evidence>
<evidence type="ECO:0000256" key="4">
    <source>
        <dbReference type="SAM" id="MobiDB-lite"/>
    </source>
</evidence>
<comment type="cofactor">
    <cofactor evidence="1">
        <name>Fe(2+)</name>
        <dbReference type="ChEBI" id="CHEBI:29033"/>
    </cofactor>
</comment>
<accession>A0ABV7LAC1</accession>
<keyword evidence="3" id="KW-0045">Antibiotic biosynthesis</keyword>
<dbReference type="Pfam" id="PF02668">
    <property type="entry name" value="TauD"/>
    <property type="match status" value="1"/>
</dbReference>
<evidence type="ECO:0000259" key="5">
    <source>
        <dbReference type="Pfam" id="PF02668"/>
    </source>
</evidence>
<evidence type="ECO:0000256" key="2">
    <source>
        <dbReference type="ARBA" id="ARBA00023002"/>
    </source>
</evidence>
<gene>
    <name evidence="6" type="ORF">ACFOGJ_29670</name>
</gene>
<sequence length="354" mass="38623">MAFTPQSRTTARPGRPVADPANWTAADLGGDRSWIHELTDGEVADLRAAGRAALDVAGGDPTRLTGIGRDGFDLGRFALPLARIRRELKDGPGLALIRGLPVGTPDGQDMPEAECAAIFWGIGRHLGKAISNNPDGDLIGHVHDTGKSYDDPNVRGYQTAVTMDYHCDQAELVALFCLRTAMEGGLSKVASSVAVYNTLLSLRPDLVEALMQPLCWTKHGEADPAQQPWYESPVFAFKDGLLCTAFGPKHIEKGHALPGAPALTSAQAEGLRLAEEIAEAQHLSMELRPGDIQILNNEVMLHTRTGFTDWPEPARRRHLWRLWLAAPDIRPATEYILQWRRGVNVAETKTRIAL</sequence>
<feature type="domain" description="TauD/TfdA-like" evidence="5">
    <location>
        <begin position="63"/>
        <end position="323"/>
    </location>
</feature>
<comment type="caution">
    <text evidence="6">The sequence shown here is derived from an EMBL/GenBank/DDBJ whole genome shotgun (WGS) entry which is preliminary data.</text>
</comment>
<protein>
    <submittedName>
        <fullName evidence="6">TauD/TfdA family dioxygenase</fullName>
        <ecNumber evidence="6">1.14.11.-</ecNumber>
    </submittedName>
</protein>
<dbReference type="InterPro" id="IPR050411">
    <property type="entry name" value="AlphaKG_dependent_hydroxylases"/>
</dbReference>
<feature type="compositionally biased region" description="Polar residues" evidence="4">
    <location>
        <begin position="1"/>
        <end position="10"/>
    </location>
</feature>
<proteinExistence type="predicted"/>
<dbReference type="GO" id="GO:0051213">
    <property type="term" value="F:dioxygenase activity"/>
    <property type="evidence" value="ECO:0007669"/>
    <property type="project" value="UniProtKB-KW"/>
</dbReference>
<evidence type="ECO:0000256" key="3">
    <source>
        <dbReference type="ARBA" id="ARBA00023194"/>
    </source>
</evidence>
<dbReference type="PANTHER" id="PTHR10696">
    <property type="entry name" value="GAMMA-BUTYROBETAINE HYDROXYLASE-RELATED"/>
    <property type="match status" value="1"/>
</dbReference>
<dbReference type="EC" id="1.14.11.-" evidence="6"/>
<dbReference type="EMBL" id="JBHRTR010000054">
    <property type="protein sequence ID" value="MFC3231454.1"/>
    <property type="molecule type" value="Genomic_DNA"/>
</dbReference>
<keyword evidence="6" id="KW-0223">Dioxygenase</keyword>
<dbReference type="PANTHER" id="PTHR10696:SF56">
    <property type="entry name" value="TAUD_TFDA-LIKE DOMAIN-CONTAINING PROTEIN"/>
    <property type="match status" value="1"/>
</dbReference>